<feature type="binding site" evidence="1">
    <location>
        <position position="86"/>
    </location>
    <ligand>
        <name>Mg(2+)</name>
        <dbReference type="ChEBI" id="CHEBI:18420"/>
        <label>1</label>
        <note>catalytic</note>
    </ligand>
</feature>
<dbReference type="Gene3D" id="3.30.540.10">
    <property type="entry name" value="Fructose-1,6-Bisphosphatase, subunit A, domain 1"/>
    <property type="match status" value="1"/>
</dbReference>
<dbReference type="PANTHER" id="PTHR20854:SF4">
    <property type="entry name" value="INOSITOL-1-MONOPHOSPHATASE-RELATED"/>
    <property type="match status" value="1"/>
</dbReference>
<dbReference type="InterPro" id="IPR000760">
    <property type="entry name" value="Inositol_monophosphatase-like"/>
</dbReference>
<dbReference type="PRINTS" id="PR00377">
    <property type="entry name" value="IMPHPHTASES"/>
</dbReference>
<dbReference type="GO" id="GO:0046872">
    <property type="term" value="F:metal ion binding"/>
    <property type="evidence" value="ECO:0007669"/>
    <property type="project" value="UniProtKB-KW"/>
</dbReference>
<keyword evidence="1" id="KW-0460">Magnesium</keyword>
<dbReference type="EMBL" id="QQZY01000005">
    <property type="protein sequence ID" value="RDI74161.1"/>
    <property type="molecule type" value="Genomic_DNA"/>
</dbReference>
<dbReference type="Pfam" id="PF00459">
    <property type="entry name" value="Inositol_P"/>
    <property type="match status" value="1"/>
</dbReference>
<accession>A0A7M2YVJ7</accession>
<evidence type="ECO:0000313" key="2">
    <source>
        <dbReference type="EMBL" id="RDI74161.1"/>
    </source>
</evidence>
<dbReference type="GO" id="GO:0008934">
    <property type="term" value="F:inositol monophosphate 1-phosphatase activity"/>
    <property type="evidence" value="ECO:0007669"/>
    <property type="project" value="TreeGrafter"/>
</dbReference>
<dbReference type="SUPFAM" id="SSF56655">
    <property type="entry name" value="Carbohydrate phosphatase"/>
    <property type="match status" value="1"/>
</dbReference>
<keyword evidence="3" id="KW-1185">Reference proteome</keyword>
<sequence length="265" mass="27417">MTDWLELCRACVADIDAALRDLPTRAEREPVLRAGEGGDDTTAVDAAAEAAVVARLEALEADFTLVSEELGVRVFGAGGSTRVVVDPIDGSINAKRGIPFFSLSLAVADGPAMSDVAFGYVYDFGAREEWTATRGGGATLNGSPLSAPGPKSPIEILAFEATTTALVADKAAAMEGVAQRLRVMGSLALSLCHLAAGRVDAVCSLKPARSIDIAAAQLLVRERGYAIELFDDPPFACAPLDLEGRSRVVAAATDALCALLAEALA</sequence>
<reference evidence="2 3" key="1">
    <citation type="submission" date="2018-07" db="EMBL/GenBank/DDBJ databases">
        <title>High-quality-draft genome sequence of Gaiella occulta.</title>
        <authorList>
            <person name="Severino R."/>
            <person name="Froufe H.J.C."/>
            <person name="Rainey F.A."/>
            <person name="Barroso C."/>
            <person name="Albuquerque L."/>
            <person name="Lobo-Da-Cunha A."/>
            <person name="Da Costa M.S."/>
            <person name="Egas C."/>
        </authorList>
    </citation>
    <scope>NUCLEOTIDE SEQUENCE [LARGE SCALE GENOMIC DNA]</scope>
    <source>
        <strain evidence="2 3">F2-233</strain>
    </source>
</reference>
<evidence type="ECO:0000256" key="1">
    <source>
        <dbReference type="PIRSR" id="PIRSR600760-2"/>
    </source>
</evidence>
<dbReference type="Proteomes" id="UP000254134">
    <property type="component" value="Unassembled WGS sequence"/>
</dbReference>
<feature type="binding site" evidence="1">
    <location>
        <position position="212"/>
    </location>
    <ligand>
        <name>Mg(2+)</name>
        <dbReference type="ChEBI" id="CHEBI:18420"/>
        <label>1</label>
        <note>catalytic</note>
    </ligand>
</feature>
<comment type="caution">
    <text evidence="2">The sequence shown here is derived from an EMBL/GenBank/DDBJ whole genome shotgun (WGS) entry which is preliminary data.</text>
</comment>
<keyword evidence="1" id="KW-0479">Metal-binding</keyword>
<protein>
    <submittedName>
        <fullName evidence="2">Archaeal fructose-16-bisphosphatase and related enzymes of inositol monophosphatase family</fullName>
    </submittedName>
</protein>
<dbReference type="OrthoDB" id="9772456at2"/>
<feature type="binding site" evidence="1">
    <location>
        <position position="68"/>
    </location>
    <ligand>
        <name>Mg(2+)</name>
        <dbReference type="ChEBI" id="CHEBI:18420"/>
        <label>1</label>
        <note>catalytic</note>
    </ligand>
</feature>
<reference evidence="3" key="2">
    <citation type="journal article" date="2019" name="MicrobiologyOpen">
        <title>High-quality draft genome sequence of Gaiella occulta isolated from a 150 meter deep mineral water borehole and comparison with the genome sequences of other deep-branching lineages of the phylum Actinobacteria.</title>
        <authorList>
            <person name="Severino R."/>
            <person name="Froufe H.J.C."/>
            <person name="Barroso C."/>
            <person name="Albuquerque L."/>
            <person name="Lobo-da-Cunha A."/>
            <person name="da Costa M.S."/>
            <person name="Egas C."/>
        </authorList>
    </citation>
    <scope>NUCLEOTIDE SEQUENCE [LARGE SCALE GENOMIC DNA]</scope>
    <source>
        <strain evidence="3">F2-233</strain>
    </source>
</reference>
<name>A0A7M2YVJ7_9ACTN</name>
<dbReference type="GO" id="GO:0006020">
    <property type="term" value="P:inositol metabolic process"/>
    <property type="evidence" value="ECO:0007669"/>
    <property type="project" value="TreeGrafter"/>
</dbReference>
<dbReference type="PANTHER" id="PTHR20854">
    <property type="entry name" value="INOSITOL MONOPHOSPHATASE"/>
    <property type="match status" value="1"/>
</dbReference>
<dbReference type="AlphaFoldDB" id="A0A7M2YVJ7"/>
<gene>
    <name evidence="2" type="ORF">Gocc_2258</name>
</gene>
<organism evidence="2 3">
    <name type="scientific">Gaiella occulta</name>
    <dbReference type="NCBI Taxonomy" id="1002870"/>
    <lineage>
        <taxon>Bacteria</taxon>
        <taxon>Bacillati</taxon>
        <taxon>Actinomycetota</taxon>
        <taxon>Thermoleophilia</taxon>
        <taxon>Gaiellales</taxon>
        <taxon>Gaiellaceae</taxon>
        <taxon>Gaiella</taxon>
    </lineage>
</organism>
<comment type="cofactor">
    <cofactor evidence="1">
        <name>Mg(2+)</name>
        <dbReference type="ChEBI" id="CHEBI:18420"/>
    </cofactor>
</comment>
<dbReference type="GO" id="GO:0007165">
    <property type="term" value="P:signal transduction"/>
    <property type="evidence" value="ECO:0007669"/>
    <property type="project" value="TreeGrafter"/>
</dbReference>
<feature type="binding site" evidence="1">
    <location>
        <position position="88"/>
    </location>
    <ligand>
        <name>Mg(2+)</name>
        <dbReference type="ChEBI" id="CHEBI:18420"/>
        <label>1</label>
        <note>catalytic</note>
    </ligand>
</feature>
<proteinExistence type="predicted"/>
<feature type="binding site" evidence="1">
    <location>
        <position position="89"/>
    </location>
    <ligand>
        <name>Mg(2+)</name>
        <dbReference type="ChEBI" id="CHEBI:18420"/>
        <label>1</label>
        <note>catalytic</note>
    </ligand>
</feature>
<dbReference type="RefSeq" id="WP_114796668.1">
    <property type="nucleotide sequence ID" value="NZ_QQZY01000005.1"/>
</dbReference>
<dbReference type="Gene3D" id="3.40.190.80">
    <property type="match status" value="1"/>
</dbReference>
<evidence type="ECO:0000313" key="3">
    <source>
        <dbReference type="Proteomes" id="UP000254134"/>
    </source>
</evidence>